<evidence type="ECO:0000313" key="3">
    <source>
        <dbReference type="Proteomes" id="UP000626092"/>
    </source>
</evidence>
<gene>
    <name evidence="2" type="ORF">RHSIM_Rhsim13G0143400</name>
</gene>
<sequence length="151" mass="17339">MQMNSMLDAEEDERESVGSVAVSEMKMRKTCIALICSLLIAQDTTELKASLLADTPLPVKKLEPWLRSERREEVAGVDTMLWRRVTVLWRCRSKPSNQPGRQASMRKAMVAFCFFSDLCLLSPFTVEIWLDFAYKQALSLIQPFLFDLQFP</sequence>
<evidence type="ECO:0000256" key="1">
    <source>
        <dbReference type="SAM" id="Phobius"/>
    </source>
</evidence>
<accession>A0A834L714</accession>
<reference evidence="2" key="1">
    <citation type="submission" date="2019-11" db="EMBL/GenBank/DDBJ databases">
        <authorList>
            <person name="Liu Y."/>
            <person name="Hou J."/>
            <person name="Li T.-Q."/>
            <person name="Guan C.-H."/>
            <person name="Wu X."/>
            <person name="Wu H.-Z."/>
            <person name="Ling F."/>
            <person name="Zhang R."/>
            <person name="Shi X.-G."/>
            <person name="Ren J.-P."/>
            <person name="Chen E.-F."/>
            <person name="Sun J.-M."/>
        </authorList>
    </citation>
    <scope>NUCLEOTIDE SEQUENCE</scope>
    <source>
        <strain evidence="2">Adult_tree_wgs_1</strain>
        <tissue evidence="2">Leaves</tissue>
    </source>
</reference>
<keyword evidence="1" id="KW-0472">Membrane</keyword>
<keyword evidence="1" id="KW-0812">Transmembrane</keyword>
<dbReference type="Proteomes" id="UP000626092">
    <property type="component" value="Unassembled WGS sequence"/>
</dbReference>
<organism evidence="2 3">
    <name type="scientific">Rhododendron simsii</name>
    <name type="common">Sims's rhododendron</name>
    <dbReference type="NCBI Taxonomy" id="118357"/>
    <lineage>
        <taxon>Eukaryota</taxon>
        <taxon>Viridiplantae</taxon>
        <taxon>Streptophyta</taxon>
        <taxon>Embryophyta</taxon>
        <taxon>Tracheophyta</taxon>
        <taxon>Spermatophyta</taxon>
        <taxon>Magnoliopsida</taxon>
        <taxon>eudicotyledons</taxon>
        <taxon>Gunneridae</taxon>
        <taxon>Pentapetalae</taxon>
        <taxon>asterids</taxon>
        <taxon>Ericales</taxon>
        <taxon>Ericaceae</taxon>
        <taxon>Ericoideae</taxon>
        <taxon>Rhodoreae</taxon>
        <taxon>Rhododendron</taxon>
    </lineage>
</organism>
<name>A0A834L714_RHOSS</name>
<dbReference type="OrthoDB" id="8119704at2759"/>
<dbReference type="EMBL" id="WJXA01000013">
    <property type="protein sequence ID" value="KAF7120462.1"/>
    <property type="molecule type" value="Genomic_DNA"/>
</dbReference>
<evidence type="ECO:0000313" key="2">
    <source>
        <dbReference type="EMBL" id="KAF7120462.1"/>
    </source>
</evidence>
<keyword evidence="1" id="KW-1133">Transmembrane helix</keyword>
<dbReference type="AlphaFoldDB" id="A0A834L714"/>
<protein>
    <submittedName>
        <fullName evidence="2">Uncharacterized protein</fullName>
    </submittedName>
</protein>
<proteinExistence type="predicted"/>
<comment type="caution">
    <text evidence="2">The sequence shown here is derived from an EMBL/GenBank/DDBJ whole genome shotgun (WGS) entry which is preliminary data.</text>
</comment>
<feature type="transmembrane region" description="Helical" evidence="1">
    <location>
        <begin position="108"/>
        <end position="130"/>
    </location>
</feature>
<keyword evidence="3" id="KW-1185">Reference proteome</keyword>